<keyword evidence="4 13" id="KW-0645">Protease</keyword>
<keyword evidence="8 12" id="KW-0862">Zinc</keyword>
<reference evidence="17" key="1">
    <citation type="journal article" date="2012" name="Science">
        <title>The Paleozoic origin of enzymatic lignin decomposition reconstructed from 31 fungal genomes.</title>
        <authorList>
            <person name="Floudas D."/>
            <person name="Binder M."/>
            <person name="Riley R."/>
            <person name="Barry K."/>
            <person name="Blanchette R.A."/>
            <person name="Henrissat B."/>
            <person name="Martinez A.T."/>
            <person name="Otillar R."/>
            <person name="Spatafora J.W."/>
            <person name="Yadav J.S."/>
            <person name="Aerts A."/>
            <person name="Benoit I."/>
            <person name="Boyd A."/>
            <person name="Carlson A."/>
            <person name="Copeland A."/>
            <person name="Coutinho P.M."/>
            <person name="de Vries R.P."/>
            <person name="Ferreira P."/>
            <person name="Findley K."/>
            <person name="Foster B."/>
            <person name="Gaskell J."/>
            <person name="Glotzer D."/>
            <person name="Gorecki P."/>
            <person name="Heitman J."/>
            <person name="Hesse C."/>
            <person name="Hori C."/>
            <person name="Igarashi K."/>
            <person name="Jurgens J.A."/>
            <person name="Kallen N."/>
            <person name="Kersten P."/>
            <person name="Kohler A."/>
            <person name="Kuees U."/>
            <person name="Kumar T.K.A."/>
            <person name="Kuo A."/>
            <person name="LaButti K."/>
            <person name="Larrondo L.F."/>
            <person name="Lindquist E."/>
            <person name="Ling A."/>
            <person name="Lombard V."/>
            <person name="Lucas S."/>
            <person name="Lundell T."/>
            <person name="Martin R."/>
            <person name="McLaughlin D.J."/>
            <person name="Morgenstern I."/>
            <person name="Morin E."/>
            <person name="Murat C."/>
            <person name="Nagy L.G."/>
            <person name="Nolan M."/>
            <person name="Ohm R.A."/>
            <person name="Patyshakuliyeva A."/>
            <person name="Rokas A."/>
            <person name="Ruiz-Duenas F.J."/>
            <person name="Sabat G."/>
            <person name="Salamov A."/>
            <person name="Samejima M."/>
            <person name="Schmutz J."/>
            <person name="Slot J.C."/>
            <person name="St John F."/>
            <person name="Stenlid J."/>
            <person name="Sun H."/>
            <person name="Sun S."/>
            <person name="Syed K."/>
            <person name="Tsang A."/>
            <person name="Wiebenga A."/>
            <person name="Young D."/>
            <person name="Pisabarro A."/>
            <person name="Eastwood D.C."/>
            <person name="Martin F."/>
            <person name="Cullen D."/>
            <person name="Grigoriev I.V."/>
            <person name="Hibbett D.S."/>
        </authorList>
    </citation>
    <scope>NUCLEOTIDE SEQUENCE [LARGE SCALE GENOMIC DNA]</scope>
    <source>
        <strain evidence="17">RWD-64-598 SS2</strain>
    </source>
</reference>
<comment type="cofactor">
    <cofactor evidence="12">
        <name>Zn(2+)</name>
        <dbReference type="ChEBI" id="CHEBI:29105"/>
    </cofactor>
    <text evidence="12">Binds 1 zinc ion per subunit.</text>
</comment>
<comment type="caution">
    <text evidence="16">The sequence shown here is derived from an EMBL/GenBank/DDBJ whole genome shotgun (WGS) entry which is preliminary data.</text>
</comment>
<evidence type="ECO:0000256" key="13">
    <source>
        <dbReference type="RuleBase" id="RU364017"/>
    </source>
</evidence>
<dbReference type="AlphaFoldDB" id="A0A5M3MG42"/>
<evidence type="ECO:0000256" key="12">
    <source>
        <dbReference type="PIRSR" id="PIRSR601842-2"/>
    </source>
</evidence>
<dbReference type="GO" id="GO:0006508">
    <property type="term" value="P:proteolysis"/>
    <property type="evidence" value="ECO:0007669"/>
    <property type="project" value="UniProtKB-KW"/>
</dbReference>
<comment type="subcellular location">
    <subcellularLocation>
        <location evidence="1 13">Secreted</location>
    </subcellularLocation>
</comment>
<evidence type="ECO:0000256" key="11">
    <source>
        <dbReference type="PIRSR" id="PIRSR601842-1"/>
    </source>
</evidence>
<keyword evidence="17" id="KW-1185">Reference proteome</keyword>
<dbReference type="Gene3D" id="3.10.170.10">
    <property type="match status" value="1"/>
</dbReference>
<dbReference type="InterPro" id="IPR027268">
    <property type="entry name" value="Peptidase_M4/M1_CTD_sf"/>
</dbReference>
<evidence type="ECO:0000259" key="15">
    <source>
        <dbReference type="Pfam" id="PF07504"/>
    </source>
</evidence>
<proteinExistence type="inferred from homology"/>
<keyword evidence="5 12" id="KW-0479">Metal-binding</keyword>
<evidence type="ECO:0000313" key="17">
    <source>
        <dbReference type="Proteomes" id="UP000053558"/>
    </source>
</evidence>
<feature type="binding site" evidence="12">
    <location>
        <position position="697"/>
    </location>
    <ligand>
        <name>Zn(2+)</name>
        <dbReference type="ChEBI" id="CHEBI:29105"/>
        <note>catalytic</note>
    </ligand>
</feature>
<gene>
    <name evidence="16" type="ORF">CONPUDRAFT_92256</name>
</gene>
<evidence type="ECO:0000256" key="6">
    <source>
        <dbReference type="ARBA" id="ARBA00022729"/>
    </source>
</evidence>
<dbReference type="Pfam" id="PF07504">
    <property type="entry name" value="FTP"/>
    <property type="match status" value="1"/>
</dbReference>
<keyword evidence="3 13" id="KW-0964">Secreted</keyword>
<feature type="binding site" evidence="12">
    <location>
        <position position="671"/>
    </location>
    <ligand>
        <name>Zn(2+)</name>
        <dbReference type="ChEBI" id="CHEBI:29105"/>
        <note>catalytic</note>
    </ligand>
</feature>
<keyword evidence="7 13" id="KW-0378">Hydrolase</keyword>
<feature type="region of interest" description="Disordered" evidence="14">
    <location>
        <begin position="907"/>
        <end position="951"/>
    </location>
</feature>
<dbReference type="EC" id="3.4.24.-" evidence="13"/>
<dbReference type="InterPro" id="IPR001842">
    <property type="entry name" value="Peptidase_M36"/>
</dbReference>
<dbReference type="GeneID" id="19211515"/>
<dbReference type="Proteomes" id="UP000053558">
    <property type="component" value="Unassembled WGS sequence"/>
</dbReference>
<dbReference type="GO" id="GO:0004222">
    <property type="term" value="F:metalloendopeptidase activity"/>
    <property type="evidence" value="ECO:0007669"/>
    <property type="project" value="InterPro"/>
</dbReference>
<dbReference type="RefSeq" id="XP_007772254.1">
    <property type="nucleotide sequence ID" value="XM_007774064.1"/>
</dbReference>
<evidence type="ECO:0000256" key="8">
    <source>
        <dbReference type="ARBA" id="ARBA00022833"/>
    </source>
</evidence>
<feature type="chain" id="PRO_5024462537" description="Extracellular metalloproteinase" evidence="13">
    <location>
        <begin position="22"/>
        <end position="951"/>
    </location>
</feature>
<dbReference type="Gene3D" id="1.10.390.10">
    <property type="entry name" value="Neutral Protease Domain 2"/>
    <property type="match status" value="1"/>
</dbReference>
<dbReference type="OrthoDB" id="3227768at2759"/>
<name>A0A5M3MG42_CONPW</name>
<dbReference type="SUPFAM" id="SSF55486">
    <property type="entry name" value="Metalloproteases ('zincins'), catalytic domain"/>
    <property type="match status" value="1"/>
</dbReference>
<dbReference type="CDD" id="cd09596">
    <property type="entry name" value="M36"/>
    <property type="match status" value="1"/>
</dbReference>
<dbReference type="KEGG" id="cput:CONPUDRAFT_92256"/>
<evidence type="ECO:0000256" key="2">
    <source>
        <dbReference type="ARBA" id="ARBA00006006"/>
    </source>
</evidence>
<feature type="domain" description="FTP" evidence="15">
    <location>
        <begin position="84"/>
        <end position="129"/>
    </location>
</feature>
<protein>
    <recommendedName>
        <fullName evidence="13">Extracellular metalloproteinase</fullName>
        <ecNumber evidence="13">3.4.24.-</ecNumber>
    </recommendedName>
    <alternativeName>
        <fullName evidence="13">Fungalysin</fullName>
    </alternativeName>
</protein>
<feature type="binding site" evidence="12">
    <location>
        <position position="667"/>
    </location>
    <ligand>
        <name>Zn(2+)</name>
        <dbReference type="ChEBI" id="CHEBI:29105"/>
        <note>catalytic</note>
    </ligand>
</feature>
<evidence type="ECO:0000256" key="14">
    <source>
        <dbReference type="SAM" id="MobiDB-lite"/>
    </source>
</evidence>
<dbReference type="OMA" id="DHAGYWG"/>
<keyword evidence="6 13" id="KW-0732">Signal</keyword>
<evidence type="ECO:0000256" key="1">
    <source>
        <dbReference type="ARBA" id="ARBA00004613"/>
    </source>
</evidence>
<evidence type="ECO:0000256" key="4">
    <source>
        <dbReference type="ARBA" id="ARBA00022670"/>
    </source>
</evidence>
<dbReference type="InterPro" id="IPR011096">
    <property type="entry name" value="FTP_domain"/>
</dbReference>
<dbReference type="EMBL" id="JH711583">
    <property type="protein sequence ID" value="EIW77966.1"/>
    <property type="molecule type" value="Genomic_DNA"/>
</dbReference>
<feature type="signal peptide" evidence="13">
    <location>
        <begin position="1"/>
        <end position="21"/>
    </location>
</feature>
<dbReference type="InterPro" id="IPR050371">
    <property type="entry name" value="Fungal_virulence_M36"/>
</dbReference>
<organism evidence="16 17">
    <name type="scientific">Coniophora puteana (strain RWD-64-598)</name>
    <name type="common">Brown rot fungus</name>
    <dbReference type="NCBI Taxonomy" id="741705"/>
    <lineage>
        <taxon>Eukaryota</taxon>
        <taxon>Fungi</taxon>
        <taxon>Dikarya</taxon>
        <taxon>Basidiomycota</taxon>
        <taxon>Agaricomycotina</taxon>
        <taxon>Agaricomycetes</taxon>
        <taxon>Agaricomycetidae</taxon>
        <taxon>Boletales</taxon>
        <taxon>Coniophorineae</taxon>
        <taxon>Coniophoraceae</taxon>
        <taxon>Coniophora</taxon>
    </lineage>
</organism>
<evidence type="ECO:0000256" key="3">
    <source>
        <dbReference type="ARBA" id="ARBA00022525"/>
    </source>
</evidence>
<comment type="similarity">
    <text evidence="2 13">Belongs to the peptidase M36 family.</text>
</comment>
<keyword evidence="10 13" id="KW-0865">Zymogen</keyword>
<dbReference type="GO" id="GO:0005615">
    <property type="term" value="C:extracellular space"/>
    <property type="evidence" value="ECO:0007669"/>
    <property type="project" value="InterPro"/>
</dbReference>
<accession>A0A5M3MG42</accession>
<dbReference type="Pfam" id="PF02128">
    <property type="entry name" value="Peptidase_M36"/>
    <property type="match status" value="1"/>
</dbReference>
<dbReference type="GO" id="GO:0008270">
    <property type="term" value="F:zinc ion binding"/>
    <property type="evidence" value="ECO:0007669"/>
    <property type="project" value="InterPro"/>
</dbReference>
<keyword evidence="9 13" id="KW-0482">Metalloprotease</keyword>
<evidence type="ECO:0000313" key="16">
    <source>
        <dbReference type="EMBL" id="EIW77966.1"/>
    </source>
</evidence>
<evidence type="ECO:0000256" key="10">
    <source>
        <dbReference type="ARBA" id="ARBA00023145"/>
    </source>
</evidence>
<dbReference type="PANTHER" id="PTHR33478">
    <property type="entry name" value="EXTRACELLULAR METALLOPROTEINASE MEP"/>
    <property type="match status" value="1"/>
</dbReference>
<evidence type="ECO:0000256" key="9">
    <source>
        <dbReference type="ARBA" id="ARBA00023049"/>
    </source>
</evidence>
<evidence type="ECO:0000256" key="7">
    <source>
        <dbReference type="ARBA" id="ARBA00022801"/>
    </source>
</evidence>
<sequence length="951" mass="102384">MRGLSTSWVLAALLVAGGVEAHRKSLSWGPNLPHASFSTSSASSHLAARSVSDAPACPYAAAHAFLDSRFPKAAAEGSSYTVRKDSYTDKRTGITHVYVDQLLNGIPVADGHMNLNVHNGRIISFGNSFFNGPAPAPYSDSGLAADPHREYCAYLGGALEEHSFAQAQSQTVLGSSRPSAPALEDLAHLHDSNCGSLFHPPLATDSEASAQSALLAFLAHATPDSGLASSLRNDPHAHLNELTAHVNPEDKDTLLIGGAPGSVSDVKARVVYVQIPDGKGGVGVELVHRFEVEMQDNWYEAYVSTAAPHRIVSVVDWASDAPTHSHQSNPARRPRPIFPPGELNARVKGVGRPSFPTIPIAGLGPEAFISAEMAAELGALEHMVEEVVEHVVEDAIEGALAVEQLLEGGAEAFRDALRHSHLDKIAPVPKPDQPPEVPLATYKVFPWGINDPEEAETKVKTKGDLRSIQVERVDTLASPAGWHALPYKNDPAVTGDEPSLPFWHQTNTTWGNNVFAHENWEGRNAWVYNSRPVSVPSEDPDHNDAKGGAFVFDYDPKVGATPEDRMEDARGHIDATVTQLFYTANMAHDLFYRYGFDEVSGNFQQYNFGRGGREGDAVIANAQDGSGMNNANFMTPPDGQNGRCRMYLWNTADPYRDGDMEAGIVVHELAHGLSTRLTGGPLNSGCLGWGESGGMGEGWGDFLATTIRAEAPVKDGLNDYAMGAWAANRPTGIRNYPYSLDKAKNPSTYKTLDKPGYWGVHAIGEVWAEILWVVEDKLVTKHGWAAGLFPPEADANGRLPETAFDKETGFYRHPDTLTALPTHLRASASGKADGEQRLVPKHGNTLLVQLVIDGMKLQKCSPGFTDARDAIIQADEVLTGGENVCALWEGFAERGLGVNARVDGRTPWGGGIRTDGYKVPTECGGEEDPTPEPAPEDPKDPDDDCGPFGWC</sequence>
<feature type="active site" evidence="11">
    <location>
        <position position="668"/>
    </location>
</feature>
<dbReference type="PANTHER" id="PTHR33478:SF1">
    <property type="entry name" value="EXTRACELLULAR METALLOPROTEINASE MEP"/>
    <property type="match status" value="1"/>
</dbReference>
<evidence type="ECO:0000256" key="5">
    <source>
        <dbReference type="ARBA" id="ARBA00022723"/>
    </source>
</evidence>